<comment type="caution">
    <text evidence="8">The sequence shown here is derived from an EMBL/GenBank/DDBJ whole genome shotgun (WGS) entry which is preliminary data.</text>
</comment>
<comment type="similarity">
    <text evidence="1">Belongs to the ABC transporter superfamily.</text>
</comment>
<dbReference type="Pfam" id="PF00005">
    <property type="entry name" value="ABC_tran"/>
    <property type="match status" value="1"/>
</dbReference>
<reference evidence="8" key="1">
    <citation type="journal article" date="2014" name="Int. J. Syst. Evol. Microbiol.">
        <title>Complete genome sequence of Corynebacterium casei LMG S-19264T (=DSM 44701T), isolated from a smear-ripened cheese.</title>
        <authorList>
            <consortium name="US DOE Joint Genome Institute (JGI-PGF)"/>
            <person name="Walter F."/>
            <person name="Albersmeier A."/>
            <person name="Kalinowski J."/>
            <person name="Ruckert C."/>
        </authorList>
    </citation>
    <scope>NUCLEOTIDE SEQUENCE</scope>
    <source>
        <strain evidence="8">CCM 7897</strain>
    </source>
</reference>
<evidence type="ECO:0000256" key="1">
    <source>
        <dbReference type="ARBA" id="ARBA00005417"/>
    </source>
</evidence>
<dbReference type="InterPro" id="IPR003593">
    <property type="entry name" value="AAA+_ATPase"/>
</dbReference>
<protein>
    <submittedName>
        <fullName evidence="8">Ferric enterobactin transporter FepC</fullName>
    </submittedName>
</protein>
<evidence type="ECO:0000313" key="9">
    <source>
        <dbReference type="Proteomes" id="UP000606044"/>
    </source>
</evidence>
<keyword evidence="2" id="KW-0813">Transport</keyword>
<feature type="domain" description="ABC transporter" evidence="7">
    <location>
        <begin position="7"/>
        <end position="242"/>
    </location>
</feature>
<name>A0A917C7R1_9HYPH</name>
<dbReference type="FunFam" id="3.40.50.300:FF:000134">
    <property type="entry name" value="Iron-enterobactin ABC transporter ATP-binding protein"/>
    <property type="match status" value="1"/>
</dbReference>
<dbReference type="SMART" id="SM00382">
    <property type="entry name" value="AAA"/>
    <property type="match status" value="1"/>
</dbReference>
<accession>A0A917C7R1</accession>
<keyword evidence="4" id="KW-0067">ATP-binding</keyword>
<reference evidence="8" key="2">
    <citation type="submission" date="2020-09" db="EMBL/GenBank/DDBJ databases">
        <authorList>
            <person name="Sun Q."/>
            <person name="Sedlacek I."/>
        </authorList>
    </citation>
    <scope>NUCLEOTIDE SEQUENCE</scope>
    <source>
        <strain evidence="8">CCM 7897</strain>
    </source>
</reference>
<dbReference type="InterPro" id="IPR017871">
    <property type="entry name" value="ABC_transporter-like_CS"/>
</dbReference>
<dbReference type="PROSITE" id="PS00211">
    <property type="entry name" value="ABC_TRANSPORTER_1"/>
    <property type="match status" value="1"/>
</dbReference>
<dbReference type="Gene3D" id="3.40.50.300">
    <property type="entry name" value="P-loop containing nucleotide triphosphate hydrolases"/>
    <property type="match status" value="1"/>
</dbReference>
<comment type="function">
    <text evidence="6">Part of the ABC transporter complex HmuTUV involved in hemin import. Responsible for energy coupling to the transport system.</text>
</comment>
<dbReference type="PROSITE" id="PS50893">
    <property type="entry name" value="ABC_TRANSPORTER_2"/>
    <property type="match status" value="1"/>
</dbReference>
<evidence type="ECO:0000256" key="3">
    <source>
        <dbReference type="ARBA" id="ARBA00022741"/>
    </source>
</evidence>
<dbReference type="GO" id="GO:0016887">
    <property type="term" value="F:ATP hydrolysis activity"/>
    <property type="evidence" value="ECO:0007669"/>
    <property type="project" value="InterPro"/>
</dbReference>
<sequence length="261" mass="27754">MNRGVAAELEDVTFRYGAHAVLAGVSLAARAGEMLAIIGPNGCGKSTALRLMAGLLRPARGEVRVEGEPVARLPRRQLARRLALLAQSGGTPAGMSVADLVGMGRYAHESWLRRQTPDDRAKVDAAMAAMEITRLAGRRLGELSGGQLQRVRMAMVLAQDAPILLLDEPTNHLDLRHQYALLDVARAQARAGRCVVAVLHDLTQASLYADRIALMHEGRLVAEGAPGAVLTTAAIEQVYGVRTRAIDVGGTVVHLPESALS</sequence>
<dbReference type="Proteomes" id="UP000606044">
    <property type="component" value="Unassembled WGS sequence"/>
</dbReference>
<dbReference type="SUPFAM" id="SSF52540">
    <property type="entry name" value="P-loop containing nucleoside triphosphate hydrolases"/>
    <property type="match status" value="1"/>
</dbReference>
<evidence type="ECO:0000259" key="7">
    <source>
        <dbReference type="PROSITE" id="PS50893"/>
    </source>
</evidence>
<organism evidence="8 9">
    <name type="scientific">Azorhizobium oxalatiphilum</name>
    <dbReference type="NCBI Taxonomy" id="980631"/>
    <lineage>
        <taxon>Bacteria</taxon>
        <taxon>Pseudomonadati</taxon>
        <taxon>Pseudomonadota</taxon>
        <taxon>Alphaproteobacteria</taxon>
        <taxon>Hyphomicrobiales</taxon>
        <taxon>Xanthobacteraceae</taxon>
        <taxon>Azorhizobium</taxon>
    </lineage>
</organism>
<dbReference type="InterPro" id="IPR027417">
    <property type="entry name" value="P-loop_NTPase"/>
</dbReference>
<dbReference type="InterPro" id="IPR003439">
    <property type="entry name" value="ABC_transporter-like_ATP-bd"/>
</dbReference>
<dbReference type="GO" id="GO:0005524">
    <property type="term" value="F:ATP binding"/>
    <property type="evidence" value="ECO:0007669"/>
    <property type="project" value="UniProtKB-KW"/>
</dbReference>
<evidence type="ECO:0000256" key="6">
    <source>
        <dbReference type="ARBA" id="ARBA00037066"/>
    </source>
</evidence>
<dbReference type="PANTHER" id="PTHR42794">
    <property type="entry name" value="HEMIN IMPORT ATP-BINDING PROTEIN HMUV"/>
    <property type="match status" value="1"/>
</dbReference>
<keyword evidence="3" id="KW-0547">Nucleotide-binding</keyword>
<gene>
    <name evidence="8" type="primary">fepC</name>
    <name evidence="8" type="ORF">GCM10007301_38770</name>
</gene>
<dbReference type="EMBL" id="BMCT01000006">
    <property type="protein sequence ID" value="GGF75142.1"/>
    <property type="molecule type" value="Genomic_DNA"/>
</dbReference>
<keyword evidence="9" id="KW-1185">Reference proteome</keyword>
<dbReference type="CDD" id="cd03214">
    <property type="entry name" value="ABC_Iron-Siderophores_B12_Hemin"/>
    <property type="match status" value="1"/>
</dbReference>
<dbReference type="AlphaFoldDB" id="A0A917C7R1"/>
<evidence type="ECO:0000256" key="5">
    <source>
        <dbReference type="ARBA" id="ARBA00022967"/>
    </source>
</evidence>
<dbReference type="PANTHER" id="PTHR42794:SF1">
    <property type="entry name" value="HEMIN IMPORT ATP-BINDING PROTEIN HMUV"/>
    <property type="match status" value="1"/>
</dbReference>
<evidence type="ECO:0000313" key="8">
    <source>
        <dbReference type="EMBL" id="GGF75142.1"/>
    </source>
</evidence>
<proteinExistence type="inferred from homology"/>
<evidence type="ECO:0000256" key="4">
    <source>
        <dbReference type="ARBA" id="ARBA00022840"/>
    </source>
</evidence>
<dbReference type="RefSeq" id="WP_188581643.1">
    <property type="nucleotide sequence ID" value="NZ_BMCT01000006.1"/>
</dbReference>
<keyword evidence="5" id="KW-1278">Translocase</keyword>
<evidence type="ECO:0000256" key="2">
    <source>
        <dbReference type="ARBA" id="ARBA00022448"/>
    </source>
</evidence>